<name>A0A9J6AUZ1_SOLCO</name>
<feature type="region of interest" description="Disordered" evidence="2">
    <location>
        <begin position="1"/>
        <end position="186"/>
    </location>
</feature>
<keyword evidence="1" id="KW-0175">Coiled coil</keyword>
<feature type="compositionally biased region" description="Polar residues" evidence="2">
    <location>
        <begin position="128"/>
        <end position="137"/>
    </location>
</feature>
<gene>
    <name evidence="3" type="ORF">H5410_013301</name>
</gene>
<evidence type="ECO:0000313" key="3">
    <source>
        <dbReference type="EMBL" id="KAG5628083.1"/>
    </source>
</evidence>
<dbReference type="Proteomes" id="UP000824120">
    <property type="component" value="Chromosome 2"/>
</dbReference>
<evidence type="ECO:0000313" key="4">
    <source>
        <dbReference type="Proteomes" id="UP000824120"/>
    </source>
</evidence>
<evidence type="ECO:0000256" key="2">
    <source>
        <dbReference type="SAM" id="MobiDB-lite"/>
    </source>
</evidence>
<accession>A0A9J6AUZ1</accession>
<feature type="coiled-coil region" evidence="1">
    <location>
        <begin position="447"/>
        <end position="495"/>
    </location>
</feature>
<evidence type="ECO:0000256" key="1">
    <source>
        <dbReference type="SAM" id="Coils"/>
    </source>
</evidence>
<reference evidence="3 4" key="1">
    <citation type="submission" date="2020-09" db="EMBL/GenBank/DDBJ databases">
        <title>De no assembly of potato wild relative species, Solanum commersonii.</title>
        <authorList>
            <person name="Cho K."/>
        </authorList>
    </citation>
    <scope>NUCLEOTIDE SEQUENCE [LARGE SCALE GENOMIC DNA]</scope>
    <source>
        <strain evidence="3">LZ3.2</strain>
        <tissue evidence="3">Leaf</tissue>
    </source>
</reference>
<organism evidence="3 4">
    <name type="scientific">Solanum commersonii</name>
    <name type="common">Commerson's wild potato</name>
    <name type="synonym">Commerson's nightshade</name>
    <dbReference type="NCBI Taxonomy" id="4109"/>
    <lineage>
        <taxon>Eukaryota</taxon>
        <taxon>Viridiplantae</taxon>
        <taxon>Streptophyta</taxon>
        <taxon>Embryophyta</taxon>
        <taxon>Tracheophyta</taxon>
        <taxon>Spermatophyta</taxon>
        <taxon>Magnoliopsida</taxon>
        <taxon>eudicotyledons</taxon>
        <taxon>Gunneridae</taxon>
        <taxon>Pentapetalae</taxon>
        <taxon>asterids</taxon>
        <taxon>lamiids</taxon>
        <taxon>Solanales</taxon>
        <taxon>Solanaceae</taxon>
        <taxon>Solanoideae</taxon>
        <taxon>Solaneae</taxon>
        <taxon>Solanum</taxon>
    </lineage>
</organism>
<comment type="caution">
    <text evidence="3">The sequence shown here is derived from an EMBL/GenBank/DDBJ whole genome shotgun (WGS) entry which is preliminary data.</text>
</comment>
<dbReference type="OrthoDB" id="1303972at2759"/>
<proteinExistence type="predicted"/>
<keyword evidence="4" id="KW-1185">Reference proteome</keyword>
<feature type="compositionally biased region" description="Low complexity" evidence="2">
    <location>
        <begin position="15"/>
        <end position="27"/>
    </location>
</feature>
<sequence>MANHLVAYSDDESSSESTGSRSKPPSSNAQSRGKKITPQTPPSPHYPMTQSPLIPSPFAHKTPTPNRHFSPPLEIPISTIGTTSPPSLPTHPLEQDLDDVPLSVLHPRKPKRPRKHIAVKQKPFCTPLTRSATQAQLQEDAKSRAKCRRLGKSPVPPSSSPVILDSDDISASNPSGTHSQSKKASKNMKTFLEMGKEKYFSTKPVLRGRIFHPDILLIDVVKGICELLNSQGWGDLFLDTNILVHEKEVVEFYTNLKVLEENVVTSTMKGVELVFDCLRLEEILCILSVGLAEYVWATDEQCILTTKYSQGRVTSKAMKVLKGKMAPVHKLLFELVHKGVLPRGHRRHIASFHDMGIANALERKEPVDWPSLMIKHMARISDPQPGSHQLAFGNLLMRVFTAFTAPLGEGRALTRADMFTQSTLAECGLLADPAQVPIAYPRASGPVTCLLKDLQAARDQCETLQNENMSLRTELTASKEEVERLKDQLVQQQLDNNARVDRVLQLLASSSSCPPNLSQSSS</sequence>
<protein>
    <submittedName>
        <fullName evidence="3">Uncharacterized protein</fullName>
    </submittedName>
</protein>
<feature type="compositionally biased region" description="Basic residues" evidence="2">
    <location>
        <begin position="106"/>
        <end position="119"/>
    </location>
</feature>
<dbReference type="AlphaFoldDB" id="A0A9J6AUZ1"/>
<dbReference type="EMBL" id="JACXVP010000002">
    <property type="protein sequence ID" value="KAG5628083.1"/>
    <property type="molecule type" value="Genomic_DNA"/>
</dbReference>